<dbReference type="RefSeq" id="WP_087758301.1">
    <property type="nucleotide sequence ID" value="NZ_JBKVAZ010000035.1"/>
</dbReference>
<evidence type="ECO:0000313" key="1">
    <source>
        <dbReference type="EMBL" id="RGE69444.1"/>
    </source>
</evidence>
<proteinExistence type="predicted"/>
<protein>
    <submittedName>
        <fullName evidence="1">Uncharacterized protein</fullName>
    </submittedName>
</protein>
<evidence type="ECO:0000313" key="2">
    <source>
        <dbReference type="Proteomes" id="UP000261166"/>
    </source>
</evidence>
<reference evidence="1 2" key="1">
    <citation type="submission" date="2018-08" db="EMBL/GenBank/DDBJ databases">
        <title>A genome reference for cultivated species of the human gut microbiota.</title>
        <authorList>
            <person name="Zou Y."/>
            <person name="Xue W."/>
            <person name="Luo G."/>
        </authorList>
    </citation>
    <scope>NUCLEOTIDE SEQUENCE [LARGE SCALE GENOMIC DNA]</scope>
    <source>
        <strain evidence="1 2">AF26-4BH</strain>
    </source>
</reference>
<comment type="caution">
    <text evidence="1">The sequence shown here is derived from an EMBL/GenBank/DDBJ whole genome shotgun (WGS) entry which is preliminary data.</text>
</comment>
<accession>A0A3E3IQX3</accession>
<dbReference type="OrthoDB" id="2088380at2"/>
<organism evidence="1 2">
    <name type="scientific">Eisenbergiella massiliensis</name>
    <dbReference type="NCBI Taxonomy" id="1720294"/>
    <lineage>
        <taxon>Bacteria</taxon>
        <taxon>Bacillati</taxon>
        <taxon>Bacillota</taxon>
        <taxon>Clostridia</taxon>
        <taxon>Lachnospirales</taxon>
        <taxon>Lachnospiraceae</taxon>
        <taxon>Eisenbergiella</taxon>
    </lineage>
</organism>
<gene>
    <name evidence="1" type="ORF">DWY69_17505</name>
</gene>
<sequence>MNAISVRKVEACELTPIMIFLLQEVYHTELNEFVIMYDGKQNILYVNRKIPHMDVNKFLQVAGYEGEYINDPDCEVYEISRYISYKYGYSTLKILKDFYNDKRRKRESEKAQGQVAGLYQAIRNYELDDNIPDAFHGREFLIYHLMSLAREQKKKTVEHMVGYDIKMVFLYGYFLGMGVITENNENCEDEKKTEYLMQINRLSSKMNAKQLKKLYYHVNRIFVSL</sequence>
<dbReference type="AlphaFoldDB" id="A0A3E3IQX3"/>
<name>A0A3E3IQX3_9FIRM</name>
<dbReference type="Proteomes" id="UP000261166">
    <property type="component" value="Unassembled WGS sequence"/>
</dbReference>
<dbReference type="EMBL" id="QVLU01000016">
    <property type="protein sequence ID" value="RGE69444.1"/>
    <property type="molecule type" value="Genomic_DNA"/>
</dbReference>